<sequence length="183" mass="21190">MQRRKDKVKDNPAVDPHREYLDAESSDEGGDRRTEFQEDEELTESLKSLYDAEELEKLVGYVKDMTILFALDDSHWTEEVLSEIREFFYDSTVRVLSIYFDNYTLAAELDFPSVPVHELTYFIKEPYEVLTAENFHQNVMFGTINGDVEASILNAVGNLWAPTFFNVNTWPDSILLNDDNNSL</sequence>
<evidence type="ECO:0000313" key="3">
    <source>
        <dbReference type="RefSeq" id="XP_024940640.1"/>
    </source>
</evidence>
<feature type="compositionally biased region" description="Basic and acidic residues" evidence="1">
    <location>
        <begin position="7"/>
        <end position="21"/>
    </location>
</feature>
<name>A0AAJ7W179_CEPCN</name>
<evidence type="ECO:0000256" key="1">
    <source>
        <dbReference type="SAM" id="MobiDB-lite"/>
    </source>
</evidence>
<organism evidence="2 4">
    <name type="scientific">Cephus cinctus</name>
    <name type="common">Wheat stem sawfly</name>
    <dbReference type="NCBI Taxonomy" id="211228"/>
    <lineage>
        <taxon>Eukaryota</taxon>
        <taxon>Metazoa</taxon>
        <taxon>Ecdysozoa</taxon>
        <taxon>Arthropoda</taxon>
        <taxon>Hexapoda</taxon>
        <taxon>Insecta</taxon>
        <taxon>Pterygota</taxon>
        <taxon>Neoptera</taxon>
        <taxon>Endopterygota</taxon>
        <taxon>Hymenoptera</taxon>
        <taxon>Cephoidea</taxon>
        <taxon>Cephidae</taxon>
        <taxon>Cephus</taxon>
    </lineage>
</organism>
<dbReference type="RefSeq" id="XP_024940641.1">
    <property type="nucleotide sequence ID" value="XM_025084873.1"/>
</dbReference>
<evidence type="ECO:0000313" key="2">
    <source>
        <dbReference type="Proteomes" id="UP000694920"/>
    </source>
</evidence>
<accession>A0AAJ7W179</accession>
<feature type="region of interest" description="Disordered" evidence="1">
    <location>
        <begin position="1"/>
        <end position="40"/>
    </location>
</feature>
<dbReference type="Proteomes" id="UP000694920">
    <property type="component" value="Unplaced"/>
</dbReference>
<dbReference type="GeneID" id="112494322"/>
<gene>
    <name evidence="3 4" type="primary">LOC112494322</name>
</gene>
<evidence type="ECO:0000313" key="4">
    <source>
        <dbReference type="RefSeq" id="XP_024940641.1"/>
    </source>
</evidence>
<keyword evidence="2" id="KW-1185">Reference proteome</keyword>
<proteinExistence type="predicted"/>
<dbReference type="AlphaFoldDB" id="A0AAJ7W179"/>
<protein>
    <submittedName>
        <fullName evidence="3 4">Dynein heavy chain 2, axonemal-like</fullName>
    </submittedName>
</protein>
<reference evidence="3 4" key="1">
    <citation type="submission" date="2025-04" db="UniProtKB">
        <authorList>
            <consortium name="RefSeq"/>
        </authorList>
    </citation>
    <scope>IDENTIFICATION</scope>
</reference>
<dbReference type="KEGG" id="ccin:112494322"/>
<dbReference type="RefSeq" id="XP_024940640.1">
    <property type="nucleotide sequence ID" value="XM_025084872.1"/>
</dbReference>